<dbReference type="Pfam" id="PF00563">
    <property type="entry name" value="EAL"/>
    <property type="match status" value="1"/>
</dbReference>
<dbReference type="CDD" id="cd01948">
    <property type="entry name" value="EAL"/>
    <property type="match status" value="1"/>
</dbReference>
<organism evidence="5 6">
    <name type="scientific">Psychrosphaera haliotis</name>
    <dbReference type="NCBI Taxonomy" id="555083"/>
    <lineage>
        <taxon>Bacteria</taxon>
        <taxon>Pseudomonadati</taxon>
        <taxon>Pseudomonadota</taxon>
        <taxon>Gammaproteobacteria</taxon>
        <taxon>Alteromonadales</taxon>
        <taxon>Pseudoalteromonadaceae</taxon>
        <taxon>Psychrosphaera</taxon>
    </lineage>
</organism>
<reference evidence="5 6" key="1">
    <citation type="submission" date="2019-11" db="EMBL/GenBank/DDBJ databases">
        <title>P. haliotis isolates from Z. marina roots.</title>
        <authorList>
            <person name="Cohen M."/>
            <person name="Jospin G."/>
            <person name="Eisen J.A."/>
            <person name="Coil D.A."/>
        </authorList>
    </citation>
    <scope>NUCLEOTIDE SEQUENCE [LARGE SCALE GENOMIC DNA]</scope>
    <source>
        <strain evidence="5 6">UCD-MCMsp1aY</strain>
    </source>
</reference>
<dbReference type="InterPro" id="IPR029787">
    <property type="entry name" value="Nucleotide_cyclase"/>
</dbReference>
<dbReference type="SMART" id="SM00267">
    <property type="entry name" value="GGDEF"/>
    <property type="match status" value="1"/>
</dbReference>
<evidence type="ECO:0000313" key="5">
    <source>
        <dbReference type="EMBL" id="MUH71425.1"/>
    </source>
</evidence>
<evidence type="ECO:0000256" key="1">
    <source>
        <dbReference type="SAM" id="Phobius"/>
    </source>
</evidence>
<dbReference type="Proteomes" id="UP000439994">
    <property type="component" value="Unassembled WGS sequence"/>
</dbReference>
<dbReference type="PANTHER" id="PTHR33121:SF79">
    <property type="entry name" value="CYCLIC DI-GMP PHOSPHODIESTERASE PDED-RELATED"/>
    <property type="match status" value="1"/>
</dbReference>
<dbReference type="Gene3D" id="1.10.287.130">
    <property type="match status" value="1"/>
</dbReference>
<dbReference type="PANTHER" id="PTHR33121">
    <property type="entry name" value="CYCLIC DI-GMP PHOSPHODIESTERASE PDEF"/>
    <property type="match status" value="1"/>
</dbReference>
<evidence type="ECO:0000259" key="3">
    <source>
        <dbReference type="PROSITE" id="PS50885"/>
    </source>
</evidence>
<dbReference type="InterPro" id="IPR001633">
    <property type="entry name" value="EAL_dom"/>
</dbReference>
<evidence type="ECO:0000259" key="4">
    <source>
        <dbReference type="PROSITE" id="PS50887"/>
    </source>
</evidence>
<feature type="transmembrane region" description="Helical" evidence="1">
    <location>
        <begin position="153"/>
        <end position="175"/>
    </location>
</feature>
<dbReference type="InterPro" id="IPR000160">
    <property type="entry name" value="GGDEF_dom"/>
</dbReference>
<feature type="domain" description="HAMP" evidence="3">
    <location>
        <begin position="172"/>
        <end position="224"/>
    </location>
</feature>
<dbReference type="SUPFAM" id="SSF158472">
    <property type="entry name" value="HAMP domain-like"/>
    <property type="match status" value="1"/>
</dbReference>
<dbReference type="CDD" id="cd06225">
    <property type="entry name" value="HAMP"/>
    <property type="match status" value="1"/>
</dbReference>
<dbReference type="SMART" id="SM00304">
    <property type="entry name" value="HAMP"/>
    <property type="match status" value="1"/>
</dbReference>
<dbReference type="SMART" id="SM00052">
    <property type="entry name" value="EAL"/>
    <property type="match status" value="1"/>
</dbReference>
<dbReference type="InterPro" id="IPR042461">
    <property type="entry name" value="LapD_MoxY_peri_C"/>
</dbReference>
<dbReference type="Gene3D" id="6.20.270.20">
    <property type="entry name" value="LapD/MoxY periplasmic domain"/>
    <property type="match status" value="1"/>
</dbReference>
<comment type="caution">
    <text evidence="5">The sequence shown here is derived from an EMBL/GenBank/DDBJ whole genome shotgun (WGS) entry which is preliminary data.</text>
</comment>
<dbReference type="PROSITE" id="PS50885">
    <property type="entry name" value="HAMP"/>
    <property type="match status" value="1"/>
</dbReference>
<dbReference type="InterPro" id="IPR032244">
    <property type="entry name" value="LapD_MoxY_N"/>
</dbReference>
<gene>
    <name evidence="5" type="ORF">GNP35_02270</name>
</gene>
<dbReference type="GO" id="GO:0016020">
    <property type="term" value="C:membrane"/>
    <property type="evidence" value="ECO:0007669"/>
    <property type="project" value="InterPro"/>
</dbReference>
<dbReference type="GO" id="GO:0071111">
    <property type="term" value="F:cyclic-guanylate-specific phosphodiesterase activity"/>
    <property type="evidence" value="ECO:0007669"/>
    <property type="project" value="InterPro"/>
</dbReference>
<dbReference type="AlphaFoldDB" id="A0A6N8F4D2"/>
<keyword evidence="1" id="KW-0472">Membrane</keyword>
<evidence type="ECO:0000259" key="2">
    <source>
        <dbReference type="PROSITE" id="PS50883"/>
    </source>
</evidence>
<dbReference type="Gene3D" id="3.30.70.270">
    <property type="match status" value="1"/>
</dbReference>
<dbReference type="InterPro" id="IPR043128">
    <property type="entry name" value="Rev_trsase/Diguanyl_cyclase"/>
</dbReference>
<sequence length="644" mass="73659">MTLFKEIVAVIILTFCINLMGVLWLQFDSTKEYLTNQLESDLENMSSSLTIAVAPHLESGDNVMIDATLNAYFDGGYYKKISVTKFDTNEIITKEMEVAVDGVPQWFLDLEILSPPFIENEVTSGWYQVGKIKVVGHPGFAYKQLWTSFVQTIIWLGGLGLFVIFVCSYAINFVLRPLVRIQEKAKQIQSHYFGEPLPVPTTKELRDVTVAVNQMTDKLKEQFEEKTKLHSKLEQAAYVEPVTGFGNRNYFNRRLDAWLKESGNGILVLIQIASIEEMRKSHGWQKRDELMVVIGHYINTIFDNDETVIKTRTSERDFILIVQESDKREVELKLKQLATYFSTVEIQELFDNKNIYSAAGVKVSHKADKESIVALLDQTLIAAKESTSGVSVVEIEPNCGHIHTRTEIKEALELAISESHLSFRHQPVFLYNSIEPEHFEVFTQVHIEGFKNVTLGTFISVMNEHKLGSDFDKNIIAKAFEYAKGNESQVLALNITKSAMKNYQFIMWLCNKVKDNCESKDRIVFEFNEDSVLNDMDNVNTLCECLNELNFKYGIDRVGRNFESLSYLKSVHPDYVKVDHIYTEMVLKNDDDAYFVDSLCTTIHNLDIKVIATHVENEMQLEKLKKYNFDGYQGFVIPAKALAL</sequence>
<feature type="domain" description="GGDEF" evidence="4">
    <location>
        <begin position="263"/>
        <end position="398"/>
    </location>
</feature>
<dbReference type="InterPro" id="IPR035919">
    <property type="entry name" value="EAL_sf"/>
</dbReference>
<keyword evidence="1" id="KW-0812">Transmembrane</keyword>
<name>A0A6N8F4D2_9GAMM</name>
<feature type="transmembrane region" description="Helical" evidence="1">
    <location>
        <begin position="7"/>
        <end position="27"/>
    </location>
</feature>
<dbReference type="Gene3D" id="3.30.110.200">
    <property type="match status" value="1"/>
</dbReference>
<accession>A0A6N8F4D2</accession>
<dbReference type="PROSITE" id="PS50887">
    <property type="entry name" value="GGDEF"/>
    <property type="match status" value="1"/>
</dbReference>
<feature type="domain" description="EAL" evidence="2">
    <location>
        <begin position="405"/>
        <end position="644"/>
    </location>
</feature>
<dbReference type="SUPFAM" id="SSF141868">
    <property type="entry name" value="EAL domain-like"/>
    <property type="match status" value="1"/>
</dbReference>
<proteinExistence type="predicted"/>
<dbReference type="InterPro" id="IPR050706">
    <property type="entry name" value="Cyclic-di-GMP_PDE-like"/>
</dbReference>
<protein>
    <submittedName>
        <fullName evidence="5">EAL domain-containing protein</fullName>
    </submittedName>
</protein>
<dbReference type="Pfam" id="PF00990">
    <property type="entry name" value="GGDEF"/>
    <property type="match status" value="1"/>
</dbReference>
<dbReference type="Pfam" id="PF00672">
    <property type="entry name" value="HAMP"/>
    <property type="match status" value="1"/>
</dbReference>
<dbReference type="InterPro" id="IPR003660">
    <property type="entry name" value="HAMP_dom"/>
</dbReference>
<dbReference type="SUPFAM" id="SSF55073">
    <property type="entry name" value="Nucleotide cyclase"/>
    <property type="match status" value="1"/>
</dbReference>
<dbReference type="Pfam" id="PF16448">
    <property type="entry name" value="LapD_MoxY_N"/>
    <property type="match status" value="1"/>
</dbReference>
<dbReference type="GO" id="GO:0007165">
    <property type="term" value="P:signal transduction"/>
    <property type="evidence" value="ECO:0007669"/>
    <property type="project" value="InterPro"/>
</dbReference>
<evidence type="ECO:0000313" key="6">
    <source>
        <dbReference type="Proteomes" id="UP000439994"/>
    </source>
</evidence>
<dbReference type="PROSITE" id="PS50883">
    <property type="entry name" value="EAL"/>
    <property type="match status" value="1"/>
</dbReference>
<dbReference type="RefSeq" id="WP_155694135.1">
    <property type="nucleotide sequence ID" value="NZ_WOCD01000001.1"/>
</dbReference>
<dbReference type="OrthoDB" id="5894408at2"/>
<dbReference type="EMBL" id="WOCD01000001">
    <property type="protein sequence ID" value="MUH71425.1"/>
    <property type="molecule type" value="Genomic_DNA"/>
</dbReference>
<dbReference type="Gene3D" id="3.20.20.450">
    <property type="entry name" value="EAL domain"/>
    <property type="match status" value="1"/>
</dbReference>
<keyword evidence="1" id="KW-1133">Transmembrane helix</keyword>
<keyword evidence="6" id="KW-1185">Reference proteome</keyword>